<accession>A0A6A3QCE8</accession>
<evidence type="ECO:0000313" key="8">
    <source>
        <dbReference type="EMBL" id="KAE9338982.1"/>
    </source>
</evidence>
<dbReference type="Proteomes" id="UP000486351">
    <property type="component" value="Unassembled WGS sequence"/>
</dbReference>
<dbReference type="EMBL" id="QXFY01000643">
    <property type="protein sequence ID" value="KAE9338982.1"/>
    <property type="molecule type" value="Genomic_DNA"/>
</dbReference>
<evidence type="ECO:0000313" key="7">
    <source>
        <dbReference type="EMBL" id="KAE9268250.1"/>
    </source>
</evidence>
<gene>
    <name evidence="7" type="ORF">PF001_g29732</name>
    <name evidence="6" type="ORF">PF002_g30043</name>
    <name evidence="5" type="ORF">PF005_g30020</name>
    <name evidence="4" type="ORF">PF006_g28685</name>
    <name evidence="3" type="ORF">PF007_g30297</name>
    <name evidence="8" type="ORF">PF008_g11783</name>
    <name evidence="1" type="ORF">PF009_g30017</name>
    <name evidence="2" type="ORF">PF011_g29512</name>
</gene>
<sequence>MHVCIYQNVTVTADKQLVSVRRFNCSAICQQEILDTVAERNAAGVGIADSYFSQPHPPAPSHM</sequence>
<dbReference type="EMBL" id="QXGA01004407">
    <property type="protein sequence ID" value="KAE9073678.1"/>
    <property type="molecule type" value="Genomic_DNA"/>
</dbReference>
<dbReference type="Proteomes" id="UP000460718">
    <property type="component" value="Unassembled WGS sequence"/>
</dbReference>
<dbReference type="Proteomes" id="UP000433483">
    <property type="component" value="Unassembled WGS sequence"/>
</dbReference>
<evidence type="ECO:0000313" key="10">
    <source>
        <dbReference type="Proteomes" id="UP000433483"/>
    </source>
</evidence>
<dbReference type="EMBL" id="QXFZ01005305">
    <property type="protein sequence ID" value="KAE9061324.1"/>
    <property type="molecule type" value="Genomic_DNA"/>
</dbReference>
<comment type="caution">
    <text evidence="4">The sequence shown here is derived from an EMBL/GenBank/DDBJ whole genome shotgun (WGS) entry which is preliminary data.</text>
</comment>
<evidence type="ECO:0000313" key="2">
    <source>
        <dbReference type="EMBL" id="KAE8962093.1"/>
    </source>
</evidence>
<dbReference type="EMBL" id="QXGD01004438">
    <property type="protein sequence ID" value="KAE9170606.1"/>
    <property type="molecule type" value="Genomic_DNA"/>
</dbReference>
<evidence type="ECO:0000313" key="14">
    <source>
        <dbReference type="Proteomes" id="UP000441208"/>
    </source>
</evidence>
<evidence type="ECO:0000313" key="11">
    <source>
        <dbReference type="Proteomes" id="UP000437068"/>
    </source>
</evidence>
<evidence type="ECO:0000313" key="3">
    <source>
        <dbReference type="EMBL" id="KAE9061324.1"/>
    </source>
</evidence>
<dbReference type="Proteomes" id="UP000440732">
    <property type="component" value="Unassembled WGS sequence"/>
</dbReference>
<dbReference type="EMBL" id="QXFW01005411">
    <property type="protein sequence ID" value="KAE8962093.1"/>
    <property type="molecule type" value="Genomic_DNA"/>
</dbReference>
<dbReference type="Proteomes" id="UP000441208">
    <property type="component" value="Unassembled WGS sequence"/>
</dbReference>
<proteinExistence type="predicted"/>
<dbReference type="Proteomes" id="UP000429523">
    <property type="component" value="Unassembled WGS sequence"/>
</dbReference>
<evidence type="ECO:0000313" key="5">
    <source>
        <dbReference type="EMBL" id="KAE9164469.1"/>
    </source>
</evidence>
<dbReference type="EMBL" id="QXGB01004957">
    <property type="protein sequence ID" value="KAE9164469.1"/>
    <property type="molecule type" value="Genomic_DNA"/>
</dbReference>
<reference evidence="9 10" key="1">
    <citation type="submission" date="2018-08" db="EMBL/GenBank/DDBJ databases">
        <title>Genomic investigation of the strawberry pathogen Phytophthora fragariae indicates pathogenicity is determined by transcriptional variation in three key races.</title>
        <authorList>
            <person name="Adams T.M."/>
            <person name="Armitage A.D."/>
            <person name="Sobczyk M.K."/>
            <person name="Bates H.J."/>
            <person name="Dunwell J.M."/>
            <person name="Nellist C.F."/>
            <person name="Harrison R.J."/>
        </authorList>
    </citation>
    <scope>NUCLEOTIDE SEQUENCE [LARGE SCALE GENOMIC DNA]</scope>
    <source>
        <strain evidence="7 11">A4</strain>
        <strain evidence="6 12">BC-1</strain>
        <strain evidence="5 10">NOV-27</strain>
        <strain evidence="4 13">NOV-5</strain>
        <strain evidence="3 14">NOV-71</strain>
        <strain evidence="8 16">NOV-77</strain>
        <strain evidence="1 9">NOV-9</strain>
        <strain evidence="2 15">SCRP245</strain>
    </source>
</reference>
<evidence type="ECO:0000313" key="6">
    <source>
        <dbReference type="EMBL" id="KAE9170606.1"/>
    </source>
</evidence>
<evidence type="ECO:0000313" key="15">
    <source>
        <dbReference type="Proteomes" id="UP000460718"/>
    </source>
</evidence>
<dbReference type="EMBL" id="QXGF01004504">
    <property type="protein sequence ID" value="KAE8919680.1"/>
    <property type="molecule type" value="Genomic_DNA"/>
</dbReference>
<dbReference type="OrthoDB" id="130537at2759"/>
<evidence type="ECO:0000313" key="12">
    <source>
        <dbReference type="Proteomes" id="UP000440367"/>
    </source>
</evidence>
<evidence type="ECO:0000313" key="1">
    <source>
        <dbReference type="EMBL" id="KAE8919680.1"/>
    </source>
</evidence>
<dbReference type="EMBL" id="QXGE01005186">
    <property type="protein sequence ID" value="KAE9268250.1"/>
    <property type="molecule type" value="Genomic_DNA"/>
</dbReference>
<dbReference type="Proteomes" id="UP000437068">
    <property type="component" value="Unassembled WGS sequence"/>
</dbReference>
<evidence type="ECO:0000313" key="16">
    <source>
        <dbReference type="Proteomes" id="UP000486351"/>
    </source>
</evidence>
<evidence type="ECO:0000313" key="13">
    <source>
        <dbReference type="Proteomes" id="UP000440732"/>
    </source>
</evidence>
<evidence type="ECO:0000313" key="9">
    <source>
        <dbReference type="Proteomes" id="UP000429523"/>
    </source>
</evidence>
<dbReference type="Proteomes" id="UP000440367">
    <property type="component" value="Unassembled WGS sequence"/>
</dbReference>
<keyword evidence="10" id="KW-1185">Reference proteome</keyword>
<evidence type="ECO:0000313" key="4">
    <source>
        <dbReference type="EMBL" id="KAE9073678.1"/>
    </source>
</evidence>
<organism evidence="4 13">
    <name type="scientific">Phytophthora fragariae</name>
    <dbReference type="NCBI Taxonomy" id="53985"/>
    <lineage>
        <taxon>Eukaryota</taxon>
        <taxon>Sar</taxon>
        <taxon>Stramenopiles</taxon>
        <taxon>Oomycota</taxon>
        <taxon>Peronosporomycetes</taxon>
        <taxon>Peronosporales</taxon>
        <taxon>Peronosporaceae</taxon>
        <taxon>Phytophthora</taxon>
    </lineage>
</organism>
<protein>
    <submittedName>
        <fullName evidence="4">Uncharacterized protein</fullName>
    </submittedName>
</protein>
<name>A0A6A3QCE8_9STRA</name>
<dbReference type="AlphaFoldDB" id="A0A6A3QCE8"/>